<reference evidence="2" key="1">
    <citation type="submission" date="2017-12" db="EMBL/GenBank/DDBJ databases">
        <authorList>
            <person name="Diaz M."/>
        </authorList>
    </citation>
    <scope>NUCLEOTIDE SEQUENCE [LARGE SCALE GENOMIC DNA]</scope>
    <source>
        <strain evidence="2">FI11154</strain>
    </source>
</reference>
<accession>A0A2P9HQL1</accession>
<name>A0A2P9HQL1_9HYPH</name>
<organism evidence="1 2">
    <name type="scientific">Ochrobactrum soli</name>
    <dbReference type="NCBI Taxonomy" id="2448455"/>
    <lineage>
        <taxon>Bacteria</taxon>
        <taxon>Pseudomonadati</taxon>
        <taxon>Pseudomonadota</taxon>
        <taxon>Alphaproteobacteria</taxon>
        <taxon>Hyphomicrobiales</taxon>
        <taxon>Brucellaceae</taxon>
        <taxon>Brucella/Ochrobactrum group</taxon>
        <taxon>Ochrobactrum</taxon>
    </lineage>
</organism>
<evidence type="ECO:0000313" key="2">
    <source>
        <dbReference type="Proteomes" id="UP000246073"/>
    </source>
</evidence>
<dbReference type="Proteomes" id="UP000246073">
    <property type="component" value="Unassembled WGS sequence"/>
</dbReference>
<dbReference type="AlphaFoldDB" id="A0A2P9HQL1"/>
<sequence>MRRNTIPFLLLFLPVRENLPLEAFPVHRMLQSDEKHLTPHKCA</sequence>
<proteinExistence type="predicted"/>
<gene>
    <name evidence="1" type="ORF">OHAE_2236</name>
</gene>
<dbReference type="EMBL" id="OOFM01000005">
    <property type="protein sequence ID" value="SPL66369.1"/>
    <property type="molecule type" value="Genomic_DNA"/>
</dbReference>
<evidence type="ECO:0000313" key="1">
    <source>
        <dbReference type="EMBL" id="SPL66369.1"/>
    </source>
</evidence>
<protein>
    <submittedName>
        <fullName evidence="1">Uncharacterized protein</fullName>
    </submittedName>
</protein>